<comment type="similarity">
    <text evidence="5">Belongs to the NFYC/HAP5 subunit family.</text>
</comment>
<dbReference type="RefSeq" id="XP_048544261.1">
    <property type="nucleotide sequence ID" value="XM_048688304.1"/>
</dbReference>
<evidence type="ECO:0000256" key="6">
    <source>
        <dbReference type="SAM" id="MobiDB-lite"/>
    </source>
</evidence>
<feature type="region of interest" description="Disordered" evidence="6">
    <location>
        <begin position="1"/>
        <end position="29"/>
    </location>
</feature>
<evidence type="ECO:0000256" key="3">
    <source>
        <dbReference type="ARBA" id="ARBA00023163"/>
    </source>
</evidence>
<keyword evidence="9" id="KW-1185">Reference proteome</keyword>
<evidence type="ECO:0000313" key="9">
    <source>
        <dbReference type="Proteomes" id="UP000015106"/>
    </source>
</evidence>
<dbReference type="GO" id="GO:0046982">
    <property type="term" value="F:protein heterodimerization activity"/>
    <property type="evidence" value="ECO:0007669"/>
    <property type="project" value="InterPro"/>
</dbReference>
<sequence length="414" mass="44610">MGTEQAKEGRGAGEERVVVRTGPRPALPAPQQRAVDQFWRERQEEMEATVDFNDRILPMSRLKRLIRAEEDGMMIAADTPAYLAKLCELFVQELALRAWACAQSHHRRIILESDIAEAIAFTESYDFLATVLLEHQREARLVGRAATPTTPVVTAARARLITRKRHMPDPNPRRPVHGVRRIRPRALPVTPTSPPPDVRYVPVPFPFPSAPIGATATAEGLMIIPPINAATTGRAFFLDMNSGTSFAGENCAAETMASPPPAGPAGAVALPSVHPAAYYLCAYPVNNDVEAFAVGNTDPDVIPPEIVVGDVAIPPEIIEGNVADGNGDGGQQQQQSENLGGNGENVVVPQSNDVQEDGADGMFLEEILMDEDLMFPDAELFPLVGAAPDPEDFIVDQDVLDDVFANPSSSASSD</sequence>
<keyword evidence="4" id="KW-0539">Nucleus</keyword>
<dbReference type="OrthoDB" id="636685at2759"/>
<reference evidence="8" key="3">
    <citation type="submission" date="2022-06" db="UniProtKB">
        <authorList>
            <consortium name="EnsemblPlants"/>
        </authorList>
    </citation>
    <scope>IDENTIFICATION</scope>
</reference>
<dbReference type="GO" id="GO:0000976">
    <property type="term" value="F:transcription cis-regulatory region binding"/>
    <property type="evidence" value="ECO:0007669"/>
    <property type="project" value="TreeGrafter"/>
</dbReference>
<accession>A0A8R7V3C4</accession>
<dbReference type="GO" id="GO:0005634">
    <property type="term" value="C:nucleus"/>
    <property type="evidence" value="ECO:0007669"/>
    <property type="project" value="UniProtKB-SubCell"/>
</dbReference>
<reference evidence="8" key="2">
    <citation type="submission" date="2018-03" db="EMBL/GenBank/DDBJ databases">
        <title>The Triticum urartu genome reveals the dynamic nature of wheat genome evolution.</title>
        <authorList>
            <person name="Ling H."/>
            <person name="Ma B."/>
            <person name="Shi X."/>
            <person name="Liu H."/>
            <person name="Dong L."/>
            <person name="Sun H."/>
            <person name="Cao Y."/>
            <person name="Gao Q."/>
            <person name="Zheng S."/>
            <person name="Li Y."/>
            <person name="Yu Y."/>
            <person name="Du H."/>
            <person name="Qi M."/>
            <person name="Li Y."/>
            <person name="Yu H."/>
            <person name="Cui Y."/>
            <person name="Wang N."/>
            <person name="Chen C."/>
            <person name="Wu H."/>
            <person name="Zhao Y."/>
            <person name="Zhang J."/>
            <person name="Li Y."/>
            <person name="Zhou W."/>
            <person name="Zhang B."/>
            <person name="Hu W."/>
            <person name="Eijk M."/>
            <person name="Tang J."/>
            <person name="Witsenboer H."/>
            <person name="Zhao S."/>
            <person name="Li Z."/>
            <person name="Zhang A."/>
            <person name="Wang D."/>
            <person name="Liang C."/>
        </authorList>
    </citation>
    <scope>NUCLEOTIDE SEQUENCE [LARGE SCALE GENOMIC DNA]</scope>
    <source>
        <strain evidence="8">cv. G1812</strain>
    </source>
</reference>
<feature type="compositionally biased region" description="Basic and acidic residues" evidence="6">
    <location>
        <begin position="1"/>
        <end position="18"/>
    </location>
</feature>
<dbReference type="Pfam" id="PF00125">
    <property type="entry name" value="Histone"/>
    <property type="match status" value="1"/>
</dbReference>
<dbReference type="Proteomes" id="UP000015106">
    <property type="component" value="Chromosome 7"/>
</dbReference>
<dbReference type="PANTHER" id="PTHR10252:SF143">
    <property type="entry name" value="OS01G0102400 PROTEIN"/>
    <property type="match status" value="1"/>
</dbReference>
<evidence type="ECO:0000256" key="5">
    <source>
        <dbReference type="ARBA" id="ARBA00038129"/>
    </source>
</evidence>
<protein>
    <recommendedName>
        <fullName evidence="7">Core Histone H2A/H2B/H3 domain-containing protein</fullName>
    </recommendedName>
</protein>
<dbReference type="EnsemblPlants" id="TuG1812G0700003621.01.T01">
    <property type="protein sequence ID" value="TuG1812G0700003621.01.T01.cds252358"/>
    <property type="gene ID" value="TuG1812G0700003621.01"/>
</dbReference>
<feature type="compositionally biased region" description="Low complexity" evidence="6">
    <location>
        <begin position="319"/>
        <end position="339"/>
    </location>
</feature>
<proteinExistence type="inferred from homology"/>
<evidence type="ECO:0000256" key="4">
    <source>
        <dbReference type="ARBA" id="ARBA00023242"/>
    </source>
</evidence>
<evidence type="ECO:0000313" key="8">
    <source>
        <dbReference type="EnsemblPlants" id="TuG1812G0700003621.01.T01.cds252358"/>
    </source>
</evidence>
<evidence type="ECO:0000256" key="1">
    <source>
        <dbReference type="ARBA" id="ARBA00004123"/>
    </source>
</evidence>
<dbReference type="SUPFAM" id="SSF47113">
    <property type="entry name" value="Histone-fold"/>
    <property type="match status" value="1"/>
</dbReference>
<dbReference type="InterPro" id="IPR009072">
    <property type="entry name" value="Histone-fold"/>
</dbReference>
<dbReference type="Gene3D" id="1.10.20.10">
    <property type="entry name" value="Histone, subunit A"/>
    <property type="match status" value="1"/>
</dbReference>
<evidence type="ECO:0000259" key="7">
    <source>
        <dbReference type="Pfam" id="PF00125"/>
    </source>
</evidence>
<keyword evidence="3" id="KW-0804">Transcription</keyword>
<dbReference type="KEGG" id="tua:125523252"/>
<feature type="domain" description="Core Histone H2A/H2B/H3" evidence="7">
    <location>
        <begin position="42"/>
        <end position="119"/>
    </location>
</feature>
<keyword evidence="2" id="KW-0805">Transcription regulation</keyword>
<dbReference type="InterPro" id="IPR050568">
    <property type="entry name" value="Transcr_DNA_Rep_Reg"/>
</dbReference>
<gene>
    <name evidence="8" type="primary">LOC125523252</name>
</gene>
<dbReference type="PANTHER" id="PTHR10252">
    <property type="entry name" value="HISTONE-LIKE TRANSCRIPTION FACTOR CCAAT-RELATED"/>
    <property type="match status" value="1"/>
</dbReference>
<dbReference type="GeneID" id="125523252"/>
<comment type="subcellular location">
    <subcellularLocation>
        <location evidence="1">Nucleus</location>
    </subcellularLocation>
</comment>
<dbReference type="CDD" id="cd22908">
    <property type="entry name" value="HFD_NFYC-like"/>
    <property type="match status" value="1"/>
</dbReference>
<dbReference type="GO" id="GO:0006355">
    <property type="term" value="P:regulation of DNA-templated transcription"/>
    <property type="evidence" value="ECO:0007669"/>
    <property type="project" value="TreeGrafter"/>
</dbReference>
<feature type="region of interest" description="Disordered" evidence="6">
    <location>
        <begin position="319"/>
        <end position="356"/>
    </location>
</feature>
<dbReference type="InterPro" id="IPR007125">
    <property type="entry name" value="H2A/H2B/H3"/>
</dbReference>
<organism evidence="8 9">
    <name type="scientific">Triticum urartu</name>
    <name type="common">Red wild einkorn</name>
    <name type="synonym">Crithodium urartu</name>
    <dbReference type="NCBI Taxonomy" id="4572"/>
    <lineage>
        <taxon>Eukaryota</taxon>
        <taxon>Viridiplantae</taxon>
        <taxon>Streptophyta</taxon>
        <taxon>Embryophyta</taxon>
        <taxon>Tracheophyta</taxon>
        <taxon>Spermatophyta</taxon>
        <taxon>Magnoliopsida</taxon>
        <taxon>Liliopsida</taxon>
        <taxon>Poales</taxon>
        <taxon>Poaceae</taxon>
        <taxon>BOP clade</taxon>
        <taxon>Pooideae</taxon>
        <taxon>Triticodae</taxon>
        <taxon>Triticeae</taxon>
        <taxon>Triticinae</taxon>
        <taxon>Triticum</taxon>
    </lineage>
</organism>
<dbReference type="Gramene" id="TuG1812G0700003621.01.T01">
    <property type="protein sequence ID" value="TuG1812G0700003621.01.T01.cds252358"/>
    <property type="gene ID" value="TuG1812G0700003621.01"/>
</dbReference>
<dbReference type="AlphaFoldDB" id="A0A8R7V3C4"/>
<name>A0A8R7V3C4_TRIUA</name>
<evidence type="ECO:0000256" key="2">
    <source>
        <dbReference type="ARBA" id="ARBA00023015"/>
    </source>
</evidence>
<reference evidence="9" key="1">
    <citation type="journal article" date="2013" name="Nature">
        <title>Draft genome of the wheat A-genome progenitor Triticum urartu.</title>
        <authorList>
            <person name="Ling H.Q."/>
            <person name="Zhao S."/>
            <person name="Liu D."/>
            <person name="Wang J."/>
            <person name="Sun H."/>
            <person name="Zhang C."/>
            <person name="Fan H."/>
            <person name="Li D."/>
            <person name="Dong L."/>
            <person name="Tao Y."/>
            <person name="Gao C."/>
            <person name="Wu H."/>
            <person name="Li Y."/>
            <person name="Cui Y."/>
            <person name="Guo X."/>
            <person name="Zheng S."/>
            <person name="Wang B."/>
            <person name="Yu K."/>
            <person name="Liang Q."/>
            <person name="Yang W."/>
            <person name="Lou X."/>
            <person name="Chen J."/>
            <person name="Feng M."/>
            <person name="Jian J."/>
            <person name="Zhang X."/>
            <person name="Luo G."/>
            <person name="Jiang Y."/>
            <person name="Liu J."/>
            <person name="Wang Z."/>
            <person name="Sha Y."/>
            <person name="Zhang B."/>
            <person name="Wu H."/>
            <person name="Tang D."/>
            <person name="Shen Q."/>
            <person name="Xue P."/>
            <person name="Zou S."/>
            <person name="Wang X."/>
            <person name="Liu X."/>
            <person name="Wang F."/>
            <person name="Yang Y."/>
            <person name="An X."/>
            <person name="Dong Z."/>
            <person name="Zhang K."/>
            <person name="Zhang X."/>
            <person name="Luo M.C."/>
            <person name="Dvorak J."/>
            <person name="Tong Y."/>
            <person name="Wang J."/>
            <person name="Yang H."/>
            <person name="Li Z."/>
            <person name="Wang D."/>
            <person name="Zhang A."/>
            <person name="Wang J."/>
        </authorList>
    </citation>
    <scope>NUCLEOTIDE SEQUENCE</scope>
    <source>
        <strain evidence="9">cv. G1812</strain>
    </source>
</reference>